<dbReference type="Proteomes" id="UP000800093">
    <property type="component" value="Unassembled WGS sequence"/>
</dbReference>
<dbReference type="AlphaFoldDB" id="A0A9P4K318"/>
<dbReference type="EMBL" id="ML986717">
    <property type="protein sequence ID" value="KAF2259210.1"/>
    <property type="molecule type" value="Genomic_DNA"/>
</dbReference>
<proteinExistence type="predicted"/>
<name>A0A9P4K318_9PLEO</name>
<reference evidence="2" key="1">
    <citation type="journal article" date="2020" name="Stud. Mycol.">
        <title>101 Dothideomycetes genomes: A test case for predicting lifestyles and emergence of pathogens.</title>
        <authorList>
            <person name="Haridas S."/>
            <person name="Albert R."/>
            <person name="Binder M."/>
            <person name="Bloem J."/>
            <person name="LaButti K."/>
            <person name="Salamov A."/>
            <person name="Andreopoulos B."/>
            <person name="Baker S."/>
            <person name="Barry K."/>
            <person name="Bills G."/>
            <person name="Bluhm B."/>
            <person name="Cannon C."/>
            <person name="Castanera R."/>
            <person name="Culley D."/>
            <person name="Daum C."/>
            <person name="Ezra D."/>
            <person name="Gonzalez J."/>
            <person name="Henrissat B."/>
            <person name="Kuo A."/>
            <person name="Liang C."/>
            <person name="Lipzen A."/>
            <person name="Lutzoni F."/>
            <person name="Magnuson J."/>
            <person name="Mondo S."/>
            <person name="Nolan M."/>
            <person name="Ohm R."/>
            <person name="Pangilinan J."/>
            <person name="Park H.-J."/>
            <person name="Ramirez L."/>
            <person name="Alfaro M."/>
            <person name="Sun H."/>
            <person name="Tritt A."/>
            <person name="Yoshinaga Y."/>
            <person name="Zwiers L.-H."/>
            <person name="Turgeon B."/>
            <person name="Goodwin S."/>
            <person name="Spatafora J."/>
            <person name="Crous P."/>
            <person name="Grigoriev I."/>
        </authorList>
    </citation>
    <scope>NUCLEOTIDE SEQUENCE [LARGE SCALE GENOMIC DNA]</scope>
    <source>
        <strain evidence="2">CBS 304.66</strain>
    </source>
</reference>
<gene>
    <name evidence="1" type="ORF">CC78DRAFT_537268</name>
</gene>
<dbReference type="OrthoDB" id="3765049at2759"/>
<keyword evidence="2" id="KW-1185">Reference proteome</keyword>
<comment type="caution">
    <text evidence="1">The sequence shown here is derived from an EMBL/GenBank/DDBJ whole genome shotgun (WGS) entry which is preliminary data.</text>
</comment>
<evidence type="ECO:0000313" key="2">
    <source>
        <dbReference type="Proteomes" id="UP000800093"/>
    </source>
</evidence>
<sequence>MPLGKRTTFYLYDFGMQLDQLCIGNLVLKGYKDPMTARHYTHPLLDDNALKRYASIQELKDFMLVSKRRSTFGVAFDLAELANLGIEWGSDKQIILAAKSGRRIEVVERQKFFDEEVFPKEAAKKALRLWLSAAATNNKTAFAKMIRKPHVWLLTGAYILEDARVLTVQSREPAISAGVSPTTIGALTMAPVGGSFEIGTGIERQAEMVVNGACVWAAQWTRLDVKYYWPGEKTSLPKSITLLNTFTYDHRHNAFDDNDPRTYIPPERITACVQDSRRKNRHSNPLDLEIEKCWIESESEDEEGADEKDS</sequence>
<evidence type="ECO:0000313" key="1">
    <source>
        <dbReference type="EMBL" id="KAF2259210.1"/>
    </source>
</evidence>
<organism evidence="1 2">
    <name type="scientific">Lojkania enalia</name>
    <dbReference type="NCBI Taxonomy" id="147567"/>
    <lineage>
        <taxon>Eukaryota</taxon>
        <taxon>Fungi</taxon>
        <taxon>Dikarya</taxon>
        <taxon>Ascomycota</taxon>
        <taxon>Pezizomycotina</taxon>
        <taxon>Dothideomycetes</taxon>
        <taxon>Pleosporomycetidae</taxon>
        <taxon>Pleosporales</taxon>
        <taxon>Pleosporales incertae sedis</taxon>
        <taxon>Lojkania</taxon>
    </lineage>
</organism>
<protein>
    <submittedName>
        <fullName evidence="1">Uncharacterized protein</fullName>
    </submittedName>
</protein>
<accession>A0A9P4K318</accession>